<comment type="caution">
    <text evidence="1">The sequence shown here is derived from an EMBL/GenBank/DDBJ whole genome shotgun (WGS) entry which is preliminary data.</text>
</comment>
<dbReference type="Proteomes" id="UP000689195">
    <property type="component" value="Unassembled WGS sequence"/>
</dbReference>
<gene>
    <name evidence="1" type="ORF">PPENT_87.1.T0660005</name>
</gene>
<organism evidence="1 2">
    <name type="scientific">Paramecium pentaurelia</name>
    <dbReference type="NCBI Taxonomy" id="43138"/>
    <lineage>
        <taxon>Eukaryota</taxon>
        <taxon>Sar</taxon>
        <taxon>Alveolata</taxon>
        <taxon>Ciliophora</taxon>
        <taxon>Intramacronucleata</taxon>
        <taxon>Oligohymenophorea</taxon>
        <taxon>Peniculida</taxon>
        <taxon>Parameciidae</taxon>
        <taxon>Paramecium</taxon>
    </lineage>
</organism>
<reference evidence="1" key="1">
    <citation type="submission" date="2021-01" db="EMBL/GenBank/DDBJ databases">
        <authorList>
            <consortium name="Genoscope - CEA"/>
            <person name="William W."/>
        </authorList>
    </citation>
    <scope>NUCLEOTIDE SEQUENCE</scope>
</reference>
<dbReference type="EMBL" id="CAJJDO010000066">
    <property type="protein sequence ID" value="CAD8176828.1"/>
    <property type="molecule type" value="Genomic_DNA"/>
</dbReference>
<sequence length="91" mass="10883">MQLIFPMIAQIAIIVKIQDQLVGVQQDYFIMQNKNHDPSFTHHVELAFKGHLIVFQHAMNFQIEYQKEQHVYLYRTLYNFRSLLSQLFNLG</sequence>
<name>A0A8S1VG41_9CILI</name>
<evidence type="ECO:0000313" key="1">
    <source>
        <dbReference type="EMBL" id="CAD8176828.1"/>
    </source>
</evidence>
<proteinExistence type="predicted"/>
<accession>A0A8S1VG41</accession>
<protein>
    <submittedName>
        <fullName evidence="1">Uncharacterized protein</fullName>
    </submittedName>
</protein>
<dbReference type="AlphaFoldDB" id="A0A8S1VG41"/>
<keyword evidence="2" id="KW-1185">Reference proteome</keyword>
<evidence type="ECO:0000313" key="2">
    <source>
        <dbReference type="Proteomes" id="UP000689195"/>
    </source>
</evidence>